<comment type="caution">
    <text evidence="8">The sequence shown here is derived from an EMBL/GenBank/DDBJ whole genome shotgun (WGS) entry which is preliminary data.</text>
</comment>
<dbReference type="OrthoDB" id="1470350at2759"/>
<comment type="cofactor">
    <cofactor evidence="6">
        <name>heme</name>
        <dbReference type="ChEBI" id="CHEBI:30413"/>
    </cofactor>
</comment>
<sequence length="473" mass="54180">MISIFQKWRQKYGSITQVNIMGSKNVIVSDPAIAQELFVRRGNRYSNRGATHAVEYISMNQNPGFRPKDEGWRRQRTMIQNAVNITSINKYQSLMDDEATQSLLAIIRSPSSFDAELLRYAYSVLTTSLLGFSIPSSSDPYIDYNENFTAKIMTSFRPDCFPSNVFPVLRHMPDWLVPSLRTMENLRREYVDQMWALRSRIEESVKKGTALDSIYKHFLLNRDDYAVTDEESVHTFQGMLDGGTRSPHNNLLTFLILMMEYPEWQAKLQKEVDEVVGRDRMPNHADIPNLPTVRAIVKEGVRYRSIVAEMGITHCLERDDIFNGYFFEKGTVFHATFATILTDPEMYPDGKLFNPARWLEPSYPTYKEPLTLYPNCHNFVAFGYGRRACPGVEFAERSLNILVAKLAWAVNIRRPRDESGNEIREDITYEAVPAPRPLKFGCSIESRDTGRVNVIKKSLGLDECASLKATGNK</sequence>
<evidence type="ECO:0000256" key="7">
    <source>
        <dbReference type="RuleBase" id="RU000461"/>
    </source>
</evidence>
<keyword evidence="6 7" id="KW-0349">Heme</keyword>
<dbReference type="GO" id="GO:0016705">
    <property type="term" value="F:oxidoreductase activity, acting on paired donors, with incorporation or reduction of molecular oxygen"/>
    <property type="evidence" value="ECO:0007669"/>
    <property type="project" value="InterPro"/>
</dbReference>
<comment type="similarity">
    <text evidence="1 7">Belongs to the cytochrome P450 family.</text>
</comment>
<dbReference type="PRINTS" id="PR00385">
    <property type="entry name" value="P450"/>
</dbReference>
<protein>
    <recommendedName>
        <fullName evidence="10">Cytochrome P450</fullName>
    </recommendedName>
</protein>
<evidence type="ECO:0000313" key="9">
    <source>
        <dbReference type="Proteomes" id="UP000651452"/>
    </source>
</evidence>
<dbReference type="Pfam" id="PF00067">
    <property type="entry name" value="p450"/>
    <property type="match status" value="1"/>
</dbReference>
<reference evidence="8" key="2">
    <citation type="submission" date="2020-09" db="EMBL/GenBank/DDBJ databases">
        <title>Reference genome assembly for Australian Ascochyta lentis isolate Al4.</title>
        <authorList>
            <person name="Lee R.C."/>
            <person name="Farfan-Caceres L.M."/>
            <person name="Debler J.W."/>
            <person name="Williams A.H."/>
            <person name="Henares B.M."/>
        </authorList>
    </citation>
    <scope>NUCLEOTIDE SEQUENCE</scope>
    <source>
        <strain evidence="8">Al4</strain>
    </source>
</reference>
<dbReference type="EMBL" id="RZGK01000008">
    <property type="protein sequence ID" value="KAF9697042.1"/>
    <property type="molecule type" value="Genomic_DNA"/>
</dbReference>
<keyword evidence="4 6" id="KW-0408">Iron</keyword>
<dbReference type="Proteomes" id="UP000651452">
    <property type="component" value="Unassembled WGS sequence"/>
</dbReference>
<dbReference type="PRINTS" id="PR00463">
    <property type="entry name" value="EP450I"/>
</dbReference>
<name>A0A8H7MKE6_9PLEO</name>
<evidence type="ECO:0000256" key="1">
    <source>
        <dbReference type="ARBA" id="ARBA00010617"/>
    </source>
</evidence>
<keyword evidence="9" id="KW-1185">Reference proteome</keyword>
<evidence type="ECO:0000256" key="4">
    <source>
        <dbReference type="ARBA" id="ARBA00023004"/>
    </source>
</evidence>
<evidence type="ECO:0000313" key="8">
    <source>
        <dbReference type="EMBL" id="KAF9697042.1"/>
    </source>
</evidence>
<dbReference type="PROSITE" id="PS00086">
    <property type="entry name" value="CYTOCHROME_P450"/>
    <property type="match status" value="1"/>
</dbReference>
<dbReference type="SUPFAM" id="SSF48264">
    <property type="entry name" value="Cytochrome P450"/>
    <property type="match status" value="1"/>
</dbReference>
<dbReference type="InterPro" id="IPR002401">
    <property type="entry name" value="Cyt_P450_E_grp-I"/>
</dbReference>
<proteinExistence type="inferred from homology"/>
<keyword evidence="3 7" id="KW-0560">Oxidoreductase</keyword>
<gene>
    <name evidence="8" type="ORF">EKO04_005133</name>
</gene>
<dbReference type="GO" id="GO:0005506">
    <property type="term" value="F:iron ion binding"/>
    <property type="evidence" value="ECO:0007669"/>
    <property type="project" value="InterPro"/>
</dbReference>
<dbReference type="Gene3D" id="1.10.630.10">
    <property type="entry name" value="Cytochrome P450"/>
    <property type="match status" value="1"/>
</dbReference>
<keyword evidence="2 6" id="KW-0479">Metal-binding</keyword>
<dbReference type="CDD" id="cd11065">
    <property type="entry name" value="CYP64-like"/>
    <property type="match status" value="1"/>
</dbReference>
<dbReference type="InterPro" id="IPR036396">
    <property type="entry name" value="Cyt_P450_sf"/>
</dbReference>
<dbReference type="GO" id="GO:0004497">
    <property type="term" value="F:monooxygenase activity"/>
    <property type="evidence" value="ECO:0007669"/>
    <property type="project" value="UniProtKB-KW"/>
</dbReference>
<dbReference type="AlphaFoldDB" id="A0A8H7MKE6"/>
<feature type="binding site" description="axial binding residue" evidence="6">
    <location>
        <position position="389"/>
    </location>
    <ligand>
        <name>heme</name>
        <dbReference type="ChEBI" id="CHEBI:30413"/>
    </ligand>
    <ligandPart>
        <name>Fe</name>
        <dbReference type="ChEBI" id="CHEBI:18248"/>
    </ligandPart>
</feature>
<dbReference type="PANTHER" id="PTHR46300">
    <property type="entry name" value="P450, PUTATIVE (EUROFUNG)-RELATED-RELATED"/>
    <property type="match status" value="1"/>
</dbReference>
<keyword evidence="5 7" id="KW-0503">Monooxygenase</keyword>
<evidence type="ECO:0000256" key="6">
    <source>
        <dbReference type="PIRSR" id="PIRSR602401-1"/>
    </source>
</evidence>
<evidence type="ECO:0008006" key="10">
    <source>
        <dbReference type="Google" id="ProtNLM"/>
    </source>
</evidence>
<dbReference type="InterPro" id="IPR017972">
    <property type="entry name" value="Cyt_P450_CS"/>
</dbReference>
<evidence type="ECO:0000256" key="2">
    <source>
        <dbReference type="ARBA" id="ARBA00022723"/>
    </source>
</evidence>
<organism evidence="8 9">
    <name type="scientific">Ascochyta lentis</name>
    <dbReference type="NCBI Taxonomy" id="205686"/>
    <lineage>
        <taxon>Eukaryota</taxon>
        <taxon>Fungi</taxon>
        <taxon>Dikarya</taxon>
        <taxon>Ascomycota</taxon>
        <taxon>Pezizomycotina</taxon>
        <taxon>Dothideomycetes</taxon>
        <taxon>Pleosporomycetidae</taxon>
        <taxon>Pleosporales</taxon>
        <taxon>Pleosporineae</taxon>
        <taxon>Didymellaceae</taxon>
        <taxon>Ascochyta</taxon>
    </lineage>
</organism>
<dbReference type="PANTHER" id="PTHR46300:SF2">
    <property type="entry name" value="CYTOCHROME P450 MONOOXYGENASE ALNH-RELATED"/>
    <property type="match status" value="1"/>
</dbReference>
<evidence type="ECO:0000256" key="5">
    <source>
        <dbReference type="ARBA" id="ARBA00023033"/>
    </source>
</evidence>
<reference evidence="8" key="1">
    <citation type="submission" date="2018-12" db="EMBL/GenBank/DDBJ databases">
        <authorList>
            <person name="Syme R.A."/>
            <person name="Farfan-Caceres L."/>
            <person name="Lichtenzveig J."/>
        </authorList>
    </citation>
    <scope>NUCLEOTIDE SEQUENCE</scope>
    <source>
        <strain evidence="8">Al4</strain>
    </source>
</reference>
<dbReference type="GO" id="GO:0020037">
    <property type="term" value="F:heme binding"/>
    <property type="evidence" value="ECO:0007669"/>
    <property type="project" value="InterPro"/>
</dbReference>
<evidence type="ECO:0000256" key="3">
    <source>
        <dbReference type="ARBA" id="ARBA00023002"/>
    </source>
</evidence>
<accession>A0A8H7MKE6</accession>
<dbReference type="InterPro" id="IPR050364">
    <property type="entry name" value="Cytochrome_P450_fung"/>
</dbReference>
<dbReference type="InterPro" id="IPR001128">
    <property type="entry name" value="Cyt_P450"/>
</dbReference>